<organism evidence="4 5">
    <name type="scientific">Pilimelia columellifera subsp. columellifera</name>
    <dbReference type="NCBI Taxonomy" id="706583"/>
    <lineage>
        <taxon>Bacteria</taxon>
        <taxon>Bacillati</taxon>
        <taxon>Actinomycetota</taxon>
        <taxon>Actinomycetes</taxon>
        <taxon>Micromonosporales</taxon>
        <taxon>Micromonosporaceae</taxon>
        <taxon>Pilimelia</taxon>
    </lineage>
</organism>
<gene>
    <name evidence="4" type="ORF">GCM10010201_24240</name>
</gene>
<dbReference type="InterPro" id="IPR000160">
    <property type="entry name" value="GGDEF_dom"/>
</dbReference>
<dbReference type="EMBL" id="BAAARY010000010">
    <property type="protein sequence ID" value="GAA2524813.1"/>
    <property type="molecule type" value="Genomic_DNA"/>
</dbReference>
<dbReference type="InterPro" id="IPR050706">
    <property type="entry name" value="Cyclic-di-GMP_PDE-like"/>
</dbReference>
<keyword evidence="1" id="KW-0472">Membrane</keyword>
<dbReference type="SMART" id="SM00052">
    <property type="entry name" value="EAL"/>
    <property type="match status" value="1"/>
</dbReference>
<keyword evidence="1" id="KW-1133">Transmembrane helix</keyword>
<dbReference type="PROSITE" id="PS50883">
    <property type="entry name" value="EAL"/>
    <property type="match status" value="1"/>
</dbReference>
<reference evidence="5" key="1">
    <citation type="journal article" date="2019" name="Int. J. Syst. Evol. Microbiol.">
        <title>The Global Catalogue of Microorganisms (GCM) 10K type strain sequencing project: providing services to taxonomists for standard genome sequencing and annotation.</title>
        <authorList>
            <consortium name="The Broad Institute Genomics Platform"/>
            <consortium name="The Broad Institute Genome Sequencing Center for Infectious Disease"/>
            <person name="Wu L."/>
            <person name="Ma J."/>
        </authorList>
    </citation>
    <scope>NUCLEOTIDE SEQUENCE [LARGE SCALE GENOMIC DNA]</scope>
    <source>
        <strain evidence="5">JCM 3367</strain>
    </source>
</reference>
<dbReference type="PANTHER" id="PTHR33121:SF70">
    <property type="entry name" value="SIGNALING PROTEIN YKOW"/>
    <property type="match status" value="1"/>
</dbReference>
<evidence type="ECO:0000313" key="5">
    <source>
        <dbReference type="Proteomes" id="UP001499978"/>
    </source>
</evidence>
<dbReference type="InterPro" id="IPR001633">
    <property type="entry name" value="EAL_dom"/>
</dbReference>
<feature type="transmembrane region" description="Helical" evidence="1">
    <location>
        <begin position="17"/>
        <end position="36"/>
    </location>
</feature>
<sequence>MPSSHLSVRKQRRAGQVLSAALSGAAVVAIAIGLISVLREPAAVAPFAWRWAVVAVATAVAHVAVLRLRLGSVVLNVCWGEAAIIVGLHLLPWELLVSATAVGAGIAWWLQARGDPGRSRRHGRHVAAVVAATAAIAGVVALVSPTVGAPWTPELAVVLALAAAALHLASTAARTASAAIWHRRRYWLLTMRAVHGASLTLVGNTVAGLAAVAILAREPRWLPLLAPVLWLLHQTYAHRLRAGDERRAWRALAEATSRLNQLDEAEVARAGLRGAREIFGAAWVELDVRRPYGLWRRYVDGHQPAAATGGSSVTRRLTGAGGEVAWLRMFRPAEADSAARDELLLGALGDALAAALDNAASQRRLRMVEARSTYAEQHDPLTGLINWAALLAEGDTALRRLPADEPVGLLLLDVNDFKEVNDTLGHAAGDELLRVVAGRLRRLTRQGELLARLGGDEFAMLVAPSDSAPEPVCALDLPGLPERDRAAPRAVALRRARQIAEELAVPVEVAGVALSVEASVGVVIASAGTATMTELVRRADRAMYQAKSGGGSVGWYDSARDAASTNQLALLAELRAALAVDDQLVLALQPAVDLKTGDATGVEALIRWKHPRRGPLAPGEFISVIESSDLLAPFTQYVIDRALATAADWALNGLLVPISVNVSARSLLDPRLPADVAELLRRHQVPAHRLVLEITETVMMSELAVIDEVLAGLRATGVQLAVDDFGTGFSSMTLLTRVPVDELKVDREFVAGMVDSPEAAAIVRTTVDLARELGLRVVAEGVETADQRAALTALGCTSAQGYHFFRPMPPEKVLGVLRALRDNAQARIVPLRADGVS</sequence>
<dbReference type="InterPro" id="IPR029787">
    <property type="entry name" value="Nucleotide_cyclase"/>
</dbReference>
<protein>
    <recommendedName>
        <fullName evidence="6">Diguanylate cyclase/phosphodiesterase</fullName>
    </recommendedName>
</protein>
<dbReference type="Pfam" id="PF00990">
    <property type="entry name" value="GGDEF"/>
    <property type="match status" value="2"/>
</dbReference>
<feature type="transmembrane region" description="Helical" evidence="1">
    <location>
        <begin position="126"/>
        <end position="143"/>
    </location>
</feature>
<dbReference type="SUPFAM" id="SSF55073">
    <property type="entry name" value="Nucleotide cyclase"/>
    <property type="match status" value="1"/>
</dbReference>
<evidence type="ECO:0000256" key="1">
    <source>
        <dbReference type="SAM" id="Phobius"/>
    </source>
</evidence>
<dbReference type="SUPFAM" id="SSF141868">
    <property type="entry name" value="EAL domain-like"/>
    <property type="match status" value="1"/>
</dbReference>
<feature type="transmembrane region" description="Helical" evidence="1">
    <location>
        <begin position="155"/>
        <end position="181"/>
    </location>
</feature>
<dbReference type="PANTHER" id="PTHR33121">
    <property type="entry name" value="CYCLIC DI-GMP PHOSPHODIESTERASE PDEF"/>
    <property type="match status" value="1"/>
</dbReference>
<evidence type="ECO:0000259" key="2">
    <source>
        <dbReference type="PROSITE" id="PS50883"/>
    </source>
</evidence>
<evidence type="ECO:0008006" key="6">
    <source>
        <dbReference type="Google" id="ProtNLM"/>
    </source>
</evidence>
<comment type="caution">
    <text evidence="4">The sequence shown here is derived from an EMBL/GenBank/DDBJ whole genome shotgun (WGS) entry which is preliminary data.</text>
</comment>
<feature type="domain" description="EAL" evidence="2">
    <location>
        <begin position="567"/>
        <end position="821"/>
    </location>
</feature>
<dbReference type="RefSeq" id="WP_344172350.1">
    <property type="nucleotide sequence ID" value="NZ_BAAARY010000010.1"/>
</dbReference>
<dbReference type="Pfam" id="PF00563">
    <property type="entry name" value="EAL"/>
    <property type="match status" value="1"/>
</dbReference>
<dbReference type="NCBIfam" id="TIGR00254">
    <property type="entry name" value="GGDEF"/>
    <property type="match status" value="1"/>
</dbReference>
<dbReference type="Gene3D" id="3.20.20.450">
    <property type="entry name" value="EAL domain"/>
    <property type="match status" value="1"/>
</dbReference>
<dbReference type="PROSITE" id="PS50887">
    <property type="entry name" value="GGDEF"/>
    <property type="match status" value="1"/>
</dbReference>
<dbReference type="SMART" id="SM00267">
    <property type="entry name" value="GGDEF"/>
    <property type="match status" value="1"/>
</dbReference>
<feature type="transmembrane region" description="Helical" evidence="1">
    <location>
        <begin position="73"/>
        <end position="90"/>
    </location>
</feature>
<feature type="transmembrane region" description="Helical" evidence="1">
    <location>
        <begin position="96"/>
        <end position="114"/>
    </location>
</feature>
<feature type="domain" description="GGDEF" evidence="3">
    <location>
        <begin position="405"/>
        <end position="558"/>
    </location>
</feature>
<feature type="transmembrane region" description="Helical" evidence="1">
    <location>
        <begin position="48"/>
        <end position="66"/>
    </location>
</feature>
<keyword evidence="5" id="KW-1185">Reference proteome</keyword>
<feature type="transmembrane region" description="Helical" evidence="1">
    <location>
        <begin position="193"/>
        <end position="215"/>
    </location>
</feature>
<dbReference type="Proteomes" id="UP001499978">
    <property type="component" value="Unassembled WGS sequence"/>
</dbReference>
<evidence type="ECO:0000313" key="4">
    <source>
        <dbReference type="EMBL" id="GAA2524813.1"/>
    </source>
</evidence>
<name>A0ABP6AW80_9ACTN</name>
<accession>A0ABP6AW80</accession>
<evidence type="ECO:0000259" key="3">
    <source>
        <dbReference type="PROSITE" id="PS50887"/>
    </source>
</evidence>
<dbReference type="CDD" id="cd01949">
    <property type="entry name" value="GGDEF"/>
    <property type="match status" value="1"/>
</dbReference>
<dbReference type="Gene3D" id="3.30.70.270">
    <property type="match status" value="1"/>
</dbReference>
<keyword evidence="1" id="KW-0812">Transmembrane</keyword>
<proteinExistence type="predicted"/>
<dbReference type="InterPro" id="IPR043128">
    <property type="entry name" value="Rev_trsase/Diguanyl_cyclase"/>
</dbReference>
<dbReference type="InterPro" id="IPR035919">
    <property type="entry name" value="EAL_sf"/>
</dbReference>
<dbReference type="CDD" id="cd01948">
    <property type="entry name" value="EAL"/>
    <property type="match status" value="1"/>
</dbReference>